<dbReference type="AlphaFoldDB" id="A0A1G9C8Y5"/>
<dbReference type="Pfam" id="PF01638">
    <property type="entry name" value="HxlR"/>
    <property type="match status" value="1"/>
</dbReference>
<evidence type="ECO:0000256" key="3">
    <source>
        <dbReference type="ARBA" id="ARBA00023163"/>
    </source>
</evidence>
<gene>
    <name evidence="5" type="ORF">SAMN05660337_0589</name>
</gene>
<evidence type="ECO:0000313" key="6">
    <source>
        <dbReference type="Proteomes" id="UP000199053"/>
    </source>
</evidence>
<keyword evidence="6" id="KW-1185">Reference proteome</keyword>
<dbReference type="InterPro" id="IPR036388">
    <property type="entry name" value="WH-like_DNA-bd_sf"/>
</dbReference>
<proteinExistence type="predicted"/>
<accession>A0A1G9C8Y5</accession>
<protein>
    <submittedName>
        <fullName evidence="5">Transcriptional regulator, HxlR family</fullName>
    </submittedName>
</protein>
<dbReference type="PANTHER" id="PTHR33204">
    <property type="entry name" value="TRANSCRIPTIONAL REGULATOR, MARR FAMILY"/>
    <property type="match status" value="1"/>
</dbReference>
<dbReference type="GO" id="GO:0003677">
    <property type="term" value="F:DNA binding"/>
    <property type="evidence" value="ECO:0007669"/>
    <property type="project" value="UniProtKB-KW"/>
</dbReference>
<dbReference type="EMBL" id="FNGA01000001">
    <property type="protein sequence ID" value="SDK48116.1"/>
    <property type="molecule type" value="Genomic_DNA"/>
</dbReference>
<dbReference type="SUPFAM" id="SSF46785">
    <property type="entry name" value="Winged helix' DNA-binding domain"/>
    <property type="match status" value="1"/>
</dbReference>
<evidence type="ECO:0000313" key="5">
    <source>
        <dbReference type="EMBL" id="SDK48116.1"/>
    </source>
</evidence>
<dbReference type="InterPro" id="IPR002577">
    <property type="entry name" value="HTH_HxlR"/>
</dbReference>
<keyword evidence="2" id="KW-0238">DNA-binding</keyword>
<dbReference type="PANTHER" id="PTHR33204:SF29">
    <property type="entry name" value="TRANSCRIPTIONAL REGULATOR"/>
    <property type="match status" value="1"/>
</dbReference>
<keyword evidence="3" id="KW-0804">Transcription</keyword>
<dbReference type="PROSITE" id="PS51118">
    <property type="entry name" value="HTH_HXLR"/>
    <property type="match status" value="1"/>
</dbReference>
<dbReference type="InterPro" id="IPR036390">
    <property type="entry name" value="WH_DNA-bd_sf"/>
</dbReference>
<dbReference type="RefSeq" id="WP_092158059.1">
    <property type="nucleotide sequence ID" value="NZ_FNGA01000001.1"/>
</dbReference>
<feature type="domain" description="HTH hxlR-type" evidence="4">
    <location>
        <begin position="11"/>
        <end position="115"/>
    </location>
</feature>
<evidence type="ECO:0000259" key="4">
    <source>
        <dbReference type="PROSITE" id="PS51118"/>
    </source>
</evidence>
<keyword evidence="1" id="KW-0805">Transcription regulation</keyword>
<dbReference type="OrthoDB" id="9800350at2"/>
<organism evidence="5 6">
    <name type="scientific">Maridesulfovibrio ferrireducens</name>
    <dbReference type="NCBI Taxonomy" id="246191"/>
    <lineage>
        <taxon>Bacteria</taxon>
        <taxon>Pseudomonadati</taxon>
        <taxon>Thermodesulfobacteriota</taxon>
        <taxon>Desulfovibrionia</taxon>
        <taxon>Desulfovibrionales</taxon>
        <taxon>Desulfovibrionaceae</taxon>
        <taxon>Maridesulfovibrio</taxon>
    </lineage>
</organism>
<reference evidence="6" key="1">
    <citation type="submission" date="2016-10" db="EMBL/GenBank/DDBJ databases">
        <authorList>
            <person name="Varghese N."/>
            <person name="Submissions S."/>
        </authorList>
    </citation>
    <scope>NUCLEOTIDE SEQUENCE [LARGE SCALE GENOMIC DNA]</scope>
    <source>
        <strain evidence="6">DSM 16995</strain>
    </source>
</reference>
<evidence type="ECO:0000256" key="2">
    <source>
        <dbReference type="ARBA" id="ARBA00023125"/>
    </source>
</evidence>
<evidence type="ECO:0000256" key="1">
    <source>
        <dbReference type="ARBA" id="ARBA00023015"/>
    </source>
</evidence>
<dbReference type="Proteomes" id="UP000199053">
    <property type="component" value="Unassembled WGS sequence"/>
</dbReference>
<name>A0A1G9C8Y5_9BACT</name>
<dbReference type="Gene3D" id="1.10.10.10">
    <property type="entry name" value="Winged helix-like DNA-binding domain superfamily/Winged helix DNA-binding domain"/>
    <property type="match status" value="1"/>
</dbReference>
<sequence>MPADRTNKVSCSSYTHELEVAFEILSGKWVPLIIWHLSKAENRRFGELRRLMPKVTQKMLTQQLRNLERYEIVYREEQPGVPPTVEYSLTEMGRKLIPLFEDMNAWTVEYLTRRKPQD</sequence>